<dbReference type="GO" id="GO:0005524">
    <property type="term" value="F:ATP binding"/>
    <property type="evidence" value="ECO:0007669"/>
    <property type="project" value="UniProtKB-UniRule"/>
</dbReference>
<dbReference type="PROSITE" id="PS00107">
    <property type="entry name" value="PROTEIN_KINASE_ATP"/>
    <property type="match status" value="1"/>
</dbReference>
<evidence type="ECO:0000259" key="14">
    <source>
        <dbReference type="PROSITE" id="PS50011"/>
    </source>
</evidence>
<comment type="similarity">
    <text evidence="7">Belongs to the protein kinase superfamily. Ser/Thr protein kinase family. GCN2 subfamily.</text>
</comment>
<dbReference type="EC" id="2.7.11.1" evidence="1"/>
<dbReference type="FunFam" id="3.30.930.10:FF:000074">
    <property type="entry name" value="Serine/threonine-protein kinase gcn2"/>
    <property type="match status" value="1"/>
</dbReference>
<dbReference type="Gene3D" id="3.10.110.10">
    <property type="entry name" value="Ubiquitin Conjugating Enzyme"/>
    <property type="match status" value="1"/>
</dbReference>
<feature type="region of interest" description="Disordered" evidence="13">
    <location>
        <begin position="681"/>
        <end position="700"/>
    </location>
</feature>
<dbReference type="Gene3D" id="3.30.930.10">
    <property type="entry name" value="Bira Bifunctional Protein, Domain 2"/>
    <property type="match status" value="1"/>
</dbReference>
<dbReference type="InterPro" id="IPR006575">
    <property type="entry name" value="RWD_dom"/>
</dbReference>
<dbReference type="InterPro" id="IPR011009">
    <property type="entry name" value="Kinase-like_dom_sf"/>
</dbReference>
<dbReference type="CDD" id="cd23823">
    <property type="entry name" value="RWD_GCN2"/>
    <property type="match status" value="1"/>
</dbReference>
<feature type="binding site" evidence="12">
    <location>
        <position position="634"/>
    </location>
    <ligand>
        <name>ATP</name>
        <dbReference type="ChEBI" id="CHEBI:30616"/>
    </ligand>
</feature>
<dbReference type="FunFam" id="1.10.510.10:FF:000821">
    <property type="entry name" value="Serine/threonine-protein kinase gcn2"/>
    <property type="match status" value="1"/>
</dbReference>
<keyword evidence="6 11" id="KW-0067">ATP-binding</keyword>
<feature type="domain" description="RWD" evidence="15">
    <location>
        <begin position="54"/>
        <end position="164"/>
    </location>
</feature>
<comment type="catalytic activity">
    <reaction evidence="9">
        <text>L-seryl-[protein] + ATP = O-phospho-L-seryl-[protein] + ADP + H(+)</text>
        <dbReference type="Rhea" id="RHEA:17989"/>
        <dbReference type="Rhea" id="RHEA-COMP:9863"/>
        <dbReference type="Rhea" id="RHEA-COMP:11604"/>
        <dbReference type="ChEBI" id="CHEBI:15378"/>
        <dbReference type="ChEBI" id="CHEBI:29999"/>
        <dbReference type="ChEBI" id="CHEBI:30616"/>
        <dbReference type="ChEBI" id="CHEBI:83421"/>
        <dbReference type="ChEBI" id="CHEBI:456216"/>
        <dbReference type="EC" id="2.7.11.1"/>
    </reaction>
</comment>
<feature type="binding site" evidence="11">
    <location>
        <begin position="610"/>
        <end position="618"/>
    </location>
    <ligand>
        <name>ATP</name>
        <dbReference type="ChEBI" id="CHEBI:30616"/>
    </ligand>
</feature>
<dbReference type="InterPro" id="IPR008271">
    <property type="entry name" value="Ser/Thr_kinase_AS"/>
</dbReference>
<dbReference type="InterPro" id="IPR017441">
    <property type="entry name" value="Protein_kinase_ATP_BS"/>
</dbReference>
<feature type="compositionally biased region" description="Basic and acidic residues" evidence="13">
    <location>
        <begin position="727"/>
        <end position="736"/>
    </location>
</feature>
<keyword evidence="2" id="KW-0723">Serine/threonine-protein kinase</keyword>
<dbReference type="SMART" id="SM00220">
    <property type="entry name" value="S_TKc"/>
    <property type="match status" value="2"/>
</dbReference>
<dbReference type="CDD" id="cd14012">
    <property type="entry name" value="PK_eIF2AK_GCN2_rpt1"/>
    <property type="match status" value="1"/>
</dbReference>
<dbReference type="PIRSF" id="PIRSF000660">
    <property type="entry name" value="Ser/Thr_PK_GCN2"/>
    <property type="match status" value="1"/>
</dbReference>
<dbReference type="Pfam" id="PF13393">
    <property type="entry name" value="tRNA-synt_His"/>
    <property type="match status" value="1"/>
</dbReference>
<feature type="region of interest" description="Disordered" evidence="13">
    <location>
        <begin position="573"/>
        <end position="592"/>
    </location>
</feature>
<feature type="region of interest" description="Disordered" evidence="13">
    <location>
        <begin position="1"/>
        <end position="29"/>
    </location>
</feature>
<dbReference type="SUPFAM" id="SSF56112">
    <property type="entry name" value="Protein kinase-like (PK-like)"/>
    <property type="match status" value="2"/>
</dbReference>
<dbReference type="GO" id="GO:0005737">
    <property type="term" value="C:cytoplasm"/>
    <property type="evidence" value="ECO:0007669"/>
    <property type="project" value="TreeGrafter"/>
</dbReference>
<evidence type="ECO:0000256" key="4">
    <source>
        <dbReference type="ARBA" id="ARBA00022741"/>
    </source>
</evidence>
<dbReference type="Gene3D" id="3.30.200.20">
    <property type="entry name" value="Phosphorylase Kinase, domain 1"/>
    <property type="match status" value="1"/>
</dbReference>
<feature type="active site" description="Proton acceptor" evidence="10">
    <location>
        <position position="834"/>
    </location>
</feature>
<dbReference type="InterPro" id="IPR036621">
    <property type="entry name" value="Anticodon-bd_dom_sf"/>
</dbReference>
<name>A0AA97NT19_PYRO3</name>
<keyword evidence="3" id="KW-0808">Transferase</keyword>
<dbReference type="Gene3D" id="3.40.50.800">
    <property type="entry name" value="Anticodon-binding domain"/>
    <property type="match status" value="1"/>
</dbReference>
<dbReference type="GO" id="GO:0004694">
    <property type="term" value="F:eukaryotic translation initiation factor 2alpha kinase activity"/>
    <property type="evidence" value="ECO:0007669"/>
    <property type="project" value="InterPro"/>
</dbReference>
<dbReference type="InterPro" id="IPR024435">
    <property type="entry name" value="HisRS-related_dom"/>
</dbReference>
<dbReference type="GO" id="GO:0005634">
    <property type="term" value="C:nucleus"/>
    <property type="evidence" value="ECO:0007669"/>
    <property type="project" value="TreeGrafter"/>
</dbReference>
<evidence type="ECO:0000256" key="10">
    <source>
        <dbReference type="PIRSR" id="PIRSR000660-1"/>
    </source>
</evidence>
<accession>A0AA97NT19</accession>
<dbReference type="PROSITE" id="PS50908">
    <property type="entry name" value="RWD"/>
    <property type="match status" value="1"/>
</dbReference>
<proteinExistence type="inferred from homology"/>
<dbReference type="PROSITE" id="PS50011">
    <property type="entry name" value="PROTEIN_KINASE_DOM"/>
    <property type="match status" value="2"/>
</dbReference>
<dbReference type="InterPro" id="IPR041715">
    <property type="entry name" value="HisRS-like_core"/>
</dbReference>
<evidence type="ECO:0000256" key="12">
    <source>
        <dbReference type="PROSITE-ProRule" id="PRU10141"/>
    </source>
</evidence>
<dbReference type="SUPFAM" id="SSF54495">
    <property type="entry name" value="UBC-like"/>
    <property type="match status" value="1"/>
</dbReference>
<feature type="region of interest" description="Disordered" evidence="13">
    <location>
        <begin position="231"/>
        <end position="250"/>
    </location>
</feature>
<dbReference type="PANTHER" id="PTHR11042">
    <property type="entry name" value="EUKARYOTIC TRANSLATION INITIATION FACTOR 2-ALPHA KINASE EIF2-ALPHA KINASE -RELATED"/>
    <property type="match status" value="1"/>
</dbReference>
<evidence type="ECO:0000256" key="6">
    <source>
        <dbReference type="ARBA" id="ARBA00022840"/>
    </source>
</evidence>
<feature type="domain" description="Protein kinase" evidence="14">
    <location>
        <begin position="604"/>
        <end position="984"/>
    </location>
</feature>
<dbReference type="InterPro" id="IPR016135">
    <property type="entry name" value="UBQ-conjugating_enzyme/RWD"/>
</dbReference>
<dbReference type="PANTHER" id="PTHR11042:SF136">
    <property type="entry name" value="EIF-2-ALPHA KINASE GCN2"/>
    <property type="match status" value="1"/>
</dbReference>
<dbReference type="Pfam" id="PF12745">
    <property type="entry name" value="HGTP_anticodon2"/>
    <property type="match status" value="1"/>
</dbReference>
<dbReference type="FunFam" id="3.10.110.10:FF:000050">
    <property type="entry name" value="eIF-2-alpha kinase GCN2"/>
    <property type="match status" value="1"/>
</dbReference>
<dbReference type="SUPFAM" id="SSF55681">
    <property type="entry name" value="Class II aaRS and biotin synthetases"/>
    <property type="match status" value="1"/>
</dbReference>
<evidence type="ECO:0000259" key="15">
    <source>
        <dbReference type="PROSITE" id="PS50908"/>
    </source>
</evidence>
<protein>
    <recommendedName>
        <fullName evidence="1">non-specific serine/threonine protein kinase</fullName>
        <ecNumber evidence="1">2.7.11.1</ecNumber>
    </recommendedName>
</protein>
<dbReference type="InterPro" id="IPR045864">
    <property type="entry name" value="aa-tRNA-synth_II/BPL/LPL"/>
</dbReference>
<evidence type="ECO:0000256" key="5">
    <source>
        <dbReference type="ARBA" id="ARBA00022777"/>
    </source>
</evidence>
<dbReference type="InterPro" id="IPR016255">
    <property type="entry name" value="Gcn2"/>
</dbReference>
<feature type="compositionally biased region" description="Acidic residues" evidence="13">
    <location>
        <begin position="737"/>
        <end position="759"/>
    </location>
</feature>
<feature type="domain" description="Protein kinase" evidence="14">
    <location>
        <begin position="275"/>
        <end position="552"/>
    </location>
</feature>
<sequence>MAGKQNTQKGPALVRKQTNNGNANLPVRGPVPTLAIPKVAATGTTTHYEQIQEEELIALRAIYTDDFVELKDPHSAWKKSEPRFDIRIKAFSDEDVGVTLSVVMTATYPKSTPLLSFKDNENLSESTLFRLQKYLEREPKIFARKEEVMINSLVEDIREILEDAAQAKAQGRELPSLEEERAAHEAHLAHQAMEERKKEEQKRLEETQEEERIMSGQYEEEINRQRAKKLEIRRKNRSGHLSPDRSVDHDNEKIVFDQPCKLTDESGNELRFNTVKGMALVSTGPVCQVFTVRPVLSAGHHRPSLVLKQAKLKSGGKEAGLFKKQLQSLESQLESAKKYRHKNILEVMEFRIDSDVCSDVGSPDRTVSILTAYAKQGSLYDHMDVNGQDGQIGINRVRSWTRDLLDALNFLHTNGIVHKSIHPHNVLLFRDETGAIIPKLADAGFQKELHDICSSSRAVTALRDAKSAYWLPPEIAGTAKPHYTQKTDIWDFGVMFLQMVFGLEAPQRYQSPNDLKASLALSSEMLELVSSFFHSEPSRRRRAFDLGSHHFLAATSAQVLMDDADSSVFTADSVSSMPQHPVPRLRHGSMSRATAPQSRWATEWIEEGRLGKGGFGEVVKARNMVENVVYAVKKIRQRENESLTPIISEVSVFCRMGHPSVVKYVMAWIEDIFDGYEPSAGSVTASGVTDSESMSGPNIEFTTSGALDFVSSSRPPHIEFGFDSDNDDAHTEHGNEDGSDDSDESDESEAEDSDEESSEFEASGKMGRRSSRRPSMRPFSRKIMYLVMEYCEKSTLRDLIMNNLCDDSEEIWRLFRQILEGLQHIHGFNIIHRDLKPENIFIKVAPDGTNAVKIGDFGLATAEMRAIADKNGNGSPSGIDSGDMTRSVGTSTYLAPEVRSGSNGVYTTKCDMYALGIIFFEMCYPPMLGMQRAMVFDKLRQPPPTLPDDFRPGEKNQKQIVSSLVDHTPSQRPSATELLKSGLLPVGMESDAMRQVMAGLEDPNNPHYTDYISALFKRRLDRAKDYAWDAESVNKSPAELMRLLVTEETLTAVFRRHGAVKVSISPFYPPSAHYTQNTVEVVDKHGALLQLPYDLTMGSARALAKSTSRDTVVQRSYSFGRVFRDRPSGGQPQMFGEVHFDVVSEDASDLALKEAEAIKVLDEIIAEFPTLSRSQMCFHLGHSDLLRCIFDYCGVEKASRRAVADTLSKLNIRGVTWQKIKSELRTTASISTTTLDELQKFDFRENPGKAANQLRTIFQKTDVSQQVSQPLAHLKEVWEYCKKLGVRTKIYVAPLWSWNEVFFSGNMMFACLFDKRSREVLAAGGRYDSLIKEHRPRISGSHFQERHAVGFGMNWEQLAHVSAKSSKKRAGAADEETNLFATKRCDVLIASFDPSLLRTTGLELLQTLWAHGISAELARDARSPEEVLQAQREDGHNWVVIVKQDMLKIKTPGRREAPDADVLPGQLVQWLRAEMREREGRIVQASRLRATAGGDGNAAAVVGSYGGYSYHGRHNDYMAGPGIMSSGGGVISPGTDSLTVHPHREQEVRVITARTRSKKSNRQALVEQAQAAAARVASTMVRFASDANSTGPVVAIETTDAVMSLIQSTRLSDAESWRRAEQAVGMEERQYVRELRGLLQDMRADQGGVGRGISGLAWSMPAFVYNFRTGYCIYYDLGA</sequence>
<dbReference type="EMBL" id="JH793151">
    <property type="protein sequence ID" value="ELQ35855.1"/>
    <property type="molecule type" value="Genomic_DNA"/>
</dbReference>
<reference evidence="16" key="1">
    <citation type="journal article" date="2012" name="PLoS Genet.">
        <title>Comparative analysis of the genomes of two field isolates of the rice blast fungus Magnaporthe oryzae.</title>
        <authorList>
            <person name="Xue M."/>
            <person name="Yang J."/>
            <person name="Li Z."/>
            <person name="Hu S."/>
            <person name="Yao N."/>
            <person name="Dean R.A."/>
            <person name="Zhao W."/>
            <person name="Shen M."/>
            <person name="Zhang H."/>
            <person name="Li C."/>
            <person name="Liu L."/>
            <person name="Cao L."/>
            <person name="Xu X."/>
            <person name="Xing Y."/>
            <person name="Hsiang T."/>
            <person name="Zhang Z."/>
            <person name="Xu J.R."/>
            <person name="Peng Y.L."/>
        </authorList>
    </citation>
    <scope>NUCLEOTIDE SEQUENCE</scope>
    <source>
        <strain evidence="16">Y34</strain>
    </source>
</reference>
<evidence type="ECO:0000313" key="16">
    <source>
        <dbReference type="EMBL" id="ELQ35855.1"/>
    </source>
</evidence>
<feature type="region of interest" description="Disordered" evidence="13">
    <location>
        <begin position="189"/>
        <end position="213"/>
    </location>
</feature>
<dbReference type="Pfam" id="PF00069">
    <property type="entry name" value="Pkinase"/>
    <property type="match status" value="3"/>
</dbReference>
<feature type="region of interest" description="Disordered" evidence="13">
    <location>
        <begin position="718"/>
        <end position="775"/>
    </location>
</feature>
<keyword evidence="5 16" id="KW-0418">Kinase</keyword>
<dbReference type="SMART" id="SM00591">
    <property type="entry name" value="RWD"/>
    <property type="match status" value="1"/>
</dbReference>
<evidence type="ECO:0000256" key="9">
    <source>
        <dbReference type="ARBA" id="ARBA00048679"/>
    </source>
</evidence>
<dbReference type="GO" id="GO:0009893">
    <property type="term" value="P:positive regulation of metabolic process"/>
    <property type="evidence" value="ECO:0007669"/>
    <property type="project" value="UniProtKB-ARBA"/>
</dbReference>
<dbReference type="CDD" id="cd14046">
    <property type="entry name" value="STKc_EIF2AK4_GCN2_rpt2"/>
    <property type="match status" value="1"/>
</dbReference>
<evidence type="ECO:0000256" key="7">
    <source>
        <dbReference type="ARBA" id="ARBA00037982"/>
    </source>
</evidence>
<dbReference type="Pfam" id="PF05773">
    <property type="entry name" value="RWD"/>
    <property type="match status" value="1"/>
</dbReference>
<organism evidence="16">
    <name type="scientific">Pyricularia oryzae (strain Y34)</name>
    <name type="common">Rice blast fungus</name>
    <name type="synonym">Magnaporthe oryzae</name>
    <dbReference type="NCBI Taxonomy" id="1143189"/>
    <lineage>
        <taxon>Eukaryota</taxon>
        <taxon>Fungi</taxon>
        <taxon>Dikarya</taxon>
        <taxon>Ascomycota</taxon>
        <taxon>Pezizomycotina</taxon>
        <taxon>Sordariomycetes</taxon>
        <taxon>Sordariomycetidae</taxon>
        <taxon>Magnaporthales</taxon>
        <taxon>Pyriculariaceae</taxon>
        <taxon>Pyricularia</taxon>
    </lineage>
</organism>
<dbReference type="GO" id="GO:0051094">
    <property type="term" value="P:positive regulation of developmental process"/>
    <property type="evidence" value="ECO:0007669"/>
    <property type="project" value="UniProtKB-ARBA"/>
</dbReference>
<dbReference type="Gene3D" id="1.10.510.10">
    <property type="entry name" value="Transferase(Phosphotransferase) domain 1"/>
    <property type="match status" value="2"/>
</dbReference>
<evidence type="ECO:0000256" key="11">
    <source>
        <dbReference type="PIRSR" id="PIRSR000660-2"/>
    </source>
</evidence>
<feature type="binding site" evidence="11">
    <location>
        <position position="633"/>
    </location>
    <ligand>
        <name>ATP</name>
        <dbReference type="ChEBI" id="CHEBI:30616"/>
    </ligand>
</feature>
<evidence type="ECO:0000256" key="13">
    <source>
        <dbReference type="SAM" id="MobiDB-lite"/>
    </source>
</evidence>
<evidence type="ECO:0000256" key="2">
    <source>
        <dbReference type="ARBA" id="ARBA00022527"/>
    </source>
</evidence>
<dbReference type="InterPro" id="IPR050339">
    <property type="entry name" value="CC_SR_Kinase"/>
</dbReference>
<dbReference type="GO" id="GO:0000077">
    <property type="term" value="P:DNA damage checkpoint signaling"/>
    <property type="evidence" value="ECO:0007669"/>
    <property type="project" value="InterPro"/>
</dbReference>
<keyword evidence="4 11" id="KW-0547">Nucleotide-binding</keyword>
<feature type="compositionally biased region" description="Basic residues" evidence="13">
    <location>
        <begin position="766"/>
        <end position="775"/>
    </location>
</feature>
<dbReference type="PROSITE" id="PS00108">
    <property type="entry name" value="PROTEIN_KINASE_ST"/>
    <property type="match status" value="1"/>
</dbReference>
<evidence type="ECO:0000256" key="8">
    <source>
        <dbReference type="ARBA" id="ARBA00047899"/>
    </source>
</evidence>
<dbReference type="Proteomes" id="UP000011086">
    <property type="component" value="Unassembled WGS sequence"/>
</dbReference>
<comment type="catalytic activity">
    <reaction evidence="8">
        <text>L-threonyl-[protein] + ATP = O-phospho-L-threonyl-[protein] + ADP + H(+)</text>
        <dbReference type="Rhea" id="RHEA:46608"/>
        <dbReference type="Rhea" id="RHEA-COMP:11060"/>
        <dbReference type="Rhea" id="RHEA-COMP:11605"/>
        <dbReference type="ChEBI" id="CHEBI:15378"/>
        <dbReference type="ChEBI" id="CHEBI:30013"/>
        <dbReference type="ChEBI" id="CHEBI:30616"/>
        <dbReference type="ChEBI" id="CHEBI:61977"/>
        <dbReference type="ChEBI" id="CHEBI:456216"/>
        <dbReference type="EC" id="2.7.11.1"/>
    </reaction>
</comment>
<dbReference type="InterPro" id="IPR000719">
    <property type="entry name" value="Prot_kinase_dom"/>
</dbReference>
<dbReference type="FunFam" id="3.40.50.800:FF:000009">
    <property type="entry name" value="Eukaryotic translation initiation factor 2-alpha kinase"/>
    <property type="match status" value="1"/>
</dbReference>
<evidence type="ECO:0000256" key="1">
    <source>
        <dbReference type="ARBA" id="ARBA00012513"/>
    </source>
</evidence>
<evidence type="ECO:0000256" key="3">
    <source>
        <dbReference type="ARBA" id="ARBA00022679"/>
    </source>
</evidence>
<gene>
    <name evidence="16" type="ORF">OOU_Y34scaffold00685g33</name>
</gene>